<name>U9U685_RHIID</name>
<evidence type="ECO:0000256" key="1">
    <source>
        <dbReference type="SAM" id="MobiDB-lite"/>
    </source>
</evidence>
<accession>U9U685</accession>
<organism evidence="2">
    <name type="scientific">Rhizophagus irregularis (strain DAOM 181602 / DAOM 197198 / MUCL 43194)</name>
    <name type="common">Arbuscular mycorrhizal fungus</name>
    <name type="synonym">Glomus intraradices</name>
    <dbReference type="NCBI Taxonomy" id="747089"/>
    <lineage>
        <taxon>Eukaryota</taxon>
        <taxon>Fungi</taxon>
        <taxon>Fungi incertae sedis</taxon>
        <taxon>Mucoromycota</taxon>
        <taxon>Glomeromycotina</taxon>
        <taxon>Glomeromycetes</taxon>
        <taxon>Glomerales</taxon>
        <taxon>Glomeraceae</taxon>
        <taxon>Rhizophagus</taxon>
    </lineage>
</organism>
<reference evidence="2" key="1">
    <citation type="submission" date="2013-07" db="EMBL/GenBank/DDBJ databases">
        <title>The genome of an arbuscular mycorrhizal fungus provides insights into the evolution of the oldest plant symbiosis.</title>
        <authorList>
            <consortium name="DOE Joint Genome Institute"/>
            <person name="Tisserant E."/>
            <person name="Malbreil M."/>
            <person name="Kuo A."/>
            <person name="Kohler A."/>
            <person name="Symeonidi A."/>
            <person name="Balestrini R."/>
            <person name="Charron P."/>
            <person name="Duensing N."/>
            <person name="Frei-dit-Frey N."/>
            <person name="Gianinazzi-Pearson V."/>
            <person name="Gilbert B."/>
            <person name="Handa Y."/>
            <person name="Hijri M."/>
            <person name="Kaul R."/>
            <person name="Kawaguchi M."/>
            <person name="Krajinski F."/>
            <person name="Lammers P."/>
            <person name="Lapierre D."/>
            <person name="Masclaux F.G."/>
            <person name="Murat C."/>
            <person name="Morin E."/>
            <person name="Ndikumana S."/>
            <person name="Pagni M."/>
            <person name="Petitpierre D."/>
            <person name="Requena N."/>
            <person name="Rosikiewicz P."/>
            <person name="Riley R."/>
            <person name="Saito K."/>
            <person name="San Clemente H."/>
            <person name="Shapiro H."/>
            <person name="van Tuinen D."/>
            <person name="Becard G."/>
            <person name="Bonfante P."/>
            <person name="Paszkowski U."/>
            <person name="Shachar-Hill Y."/>
            <person name="Young J.P."/>
            <person name="Sanders I.R."/>
            <person name="Henrissat B."/>
            <person name="Rensing S.A."/>
            <person name="Grigoriev I.V."/>
            <person name="Corradi N."/>
            <person name="Roux C."/>
            <person name="Martin F."/>
        </authorList>
    </citation>
    <scope>NUCLEOTIDE SEQUENCE</scope>
    <source>
        <strain evidence="2">DAOM 197198</strain>
    </source>
</reference>
<dbReference type="EMBL" id="KI283259">
    <property type="protein sequence ID" value="ESA14078.1"/>
    <property type="molecule type" value="Genomic_DNA"/>
</dbReference>
<proteinExistence type="predicted"/>
<protein>
    <submittedName>
        <fullName evidence="2">Uncharacterized protein</fullName>
    </submittedName>
</protein>
<evidence type="ECO:0000313" key="2">
    <source>
        <dbReference type="EMBL" id="ESA14078.1"/>
    </source>
</evidence>
<dbReference type="AlphaFoldDB" id="U9U685"/>
<gene>
    <name evidence="2" type="ORF">GLOINDRAFT_25332</name>
</gene>
<dbReference type="HOGENOM" id="CLU_1397009_0_0_1"/>
<feature type="compositionally biased region" description="Basic and acidic residues" evidence="1">
    <location>
        <begin position="139"/>
        <end position="150"/>
    </location>
</feature>
<sequence length="195" mass="22352">MYEVISGLPPYHDVSHDNSLAIKICKGLRPSLKQWFMESCVKFGNSTEIQKQIEVAEVTNNNSMISSAFSTKLGTLYETHSEAIYTSRLLSFNNLPFPKNSDDYYEQQDNIISLESSVSLSLQIDISQFNINEDEQRLWKFKKPPKERTPRGKKNKLSANADRQHATSQTLIKVVETINVQVSERSNLYISERDQ</sequence>
<feature type="region of interest" description="Disordered" evidence="1">
    <location>
        <begin position="139"/>
        <end position="165"/>
    </location>
</feature>